<dbReference type="InterPro" id="IPR019587">
    <property type="entry name" value="Polyketide_cyclase/dehydratase"/>
</dbReference>
<dbReference type="InterPro" id="IPR023393">
    <property type="entry name" value="START-like_dom_sf"/>
</dbReference>
<dbReference type="InterPro" id="IPR011256">
    <property type="entry name" value="Reg_factor_effector_dom_sf"/>
</dbReference>
<dbReference type="STRING" id="227084.SAMN05421855_103274"/>
<feature type="domain" description="AraC effector-binding" evidence="2">
    <location>
        <begin position="188"/>
        <end position="347"/>
    </location>
</feature>
<dbReference type="SUPFAM" id="SSF55961">
    <property type="entry name" value="Bet v1-like"/>
    <property type="match status" value="1"/>
</dbReference>
<name>A0A1G7GQR4_9FLAO</name>
<dbReference type="Pfam" id="PF10604">
    <property type="entry name" value="Polyketide_cyc2"/>
    <property type="match status" value="1"/>
</dbReference>
<evidence type="ECO:0000313" key="3">
    <source>
        <dbReference type="EMBL" id="SDE90309.1"/>
    </source>
</evidence>
<dbReference type="SUPFAM" id="SSF55136">
    <property type="entry name" value="Probable bacterial effector-binding domain"/>
    <property type="match status" value="1"/>
</dbReference>
<dbReference type="Proteomes" id="UP000199321">
    <property type="component" value="Unassembled WGS sequence"/>
</dbReference>
<accession>A0A1G7GQR4</accession>
<keyword evidence="1" id="KW-1133">Transmembrane helix</keyword>
<dbReference type="CDD" id="cd07818">
    <property type="entry name" value="SRPBCC_1"/>
    <property type="match status" value="1"/>
</dbReference>
<dbReference type="AlphaFoldDB" id="A0A1G7GQR4"/>
<dbReference type="Gene3D" id="3.30.530.20">
    <property type="match status" value="1"/>
</dbReference>
<organism evidence="3 4">
    <name type="scientific">Ulvibacter litoralis</name>
    <dbReference type="NCBI Taxonomy" id="227084"/>
    <lineage>
        <taxon>Bacteria</taxon>
        <taxon>Pseudomonadati</taxon>
        <taxon>Bacteroidota</taxon>
        <taxon>Flavobacteriia</taxon>
        <taxon>Flavobacteriales</taxon>
        <taxon>Flavobacteriaceae</taxon>
        <taxon>Ulvibacter</taxon>
    </lineage>
</organism>
<dbReference type="InterPro" id="IPR010499">
    <property type="entry name" value="AraC_E-bd"/>
</dbReference>
<sequence length="353" mass="39135">MKILKYLLFLILIVVIGGAIYFGTKDGSFDVAESKMINAPAEVVYNNVKDYKNWQEWGPWAKLDPNTKVTYAEKTEGEGAAYSWSSDHMQVGKGAMETVKVIPNKEIDQKITFNTPIGDSKSDVYWRFDTSETPGITKVTWGMKGEQSFMEKVFMAFQKDDMETGISKMFQEGLTNLEAVVTEEMKKFTVNVDGITTYNGGYYMFNTTASKLNEVGEKMGSMLGQISGYMEENNLTMAGMPFTIYNQIDEANGTVIFSACIPVAEKIITPQGSPVLCGAMEPVTALKTTLKGNYDNLPQAYAKAKEYMATNNLIAHPTAKMFEVYSTDPGLVPNPADWVTEIYMPIVTEGAPN</sequence>
<keyword evidence="1" id="KW-0812">Transmembrane</keyword>
<dbReference type="OrthoDB" id="9807923at2"/>
<keyword evidence="4" id="KW-1185">Reference proteome</keyword>
<gene>
    <name evidence="3" type="ORF">SAMN05421855_103274</name>
</gene>
<keyword evidence="1" id="KW-0472">Membrane</keyword>
<dbReference type="EMBL" id="FNBA01000003">
    <property type="protein sequence ID" value="SDE90309.1"/>
    <property type="molecule type" value="Genomic_DNA"/>
</dbReference>
<dbReference type="SMART" id="SM00871">
    <property type="entry name" value="AraC_E_bind"/>
    <property type="match status" value="1"/>
</dbReference>
<proteinExistence type="predicted"/>
<protein>
    <submittedName>
        <fullName evidence="3">Polyketide cyclase / dehydrase and lipid transport</fullName>
    </submittedName>
</protein>
<evidence type="ECO:0000256" key="1">
    <source>
        <dbReference type="SAM" id="Phobius"/>
    </source>
</evidence>
<evidence type="ECO:0000313" key="4">
    <source>
        <dbReference type="Proteomes" id="UP000199321"/>
    </source>
</evidence>
<dbReference type="InterPro" id="IPR029442">
    <property type="entry name" value="GyrI-like"/>
</dbReference>
<evidence type="ECO:0000259" key="2">
    <source>
        <dbReference type="SMART" id="SM00871"/>
    </source>
</evidence>
<dbReference type="RefSeq" id="WP_093144392.1">
    <property type="nucleotide sequence ID" value="NZ_BMWO01000003.1"/>
</dbReference>
<dbReference type="Pfam" id="PF06445">
    <property type="entry name" value="GyrI-like"/>
    <property type="match status" value="1"/>
</dbReference>
<feature type="transmembrane region" description="Helical" evidence="1">
    <location>
        <begin position="7"/>
        <end position="24"/>
    </location>
</feature>
<dbReference type="Gene3D" id="3.20.80.10">
    <property type="entry name" value="Regulatory factor, effector binding domain"/>
    <property type="match status" value="1"/>
</dbReference>
<reference evidence="3 4" key="1">
    <citation type="submission" date="2016-10" db="EMBL/GenBank/DDBJ databases">
        <authorList>
            <person name="de Groot N.N."/>
        </authorList>
    </citation>
    <scope>NUCLEOTIDE SEQUENCE [LARGE SCALE GENOMIC DNA]</scope>
    <source>
        <strain evidence="3 4">DSM 16195</strain>
    </source>
</reference>